<dbReference type="AlphaFoldDB" id="A0A7X6N1Q9"/>
<protein>
    <submittedName>
        <fullName evidence="1">Uncharacterized protein</fullName>
    </submittedName>
</protein>
<keyword evidence="2" id="KW-1185">Reference proteome</keyword>
<dbReference type="RefSeq" id="WP_168721283.1">
    <property type="nucleotide sequence ID" value="NZ_JAAXPN010000001.1"/>
</dbReference>
<sequence>MITAKEALKKTSKKRMLLVKETAQEIFDQIEEQVNAEDGLQTNCFIYKVDEKDFEYPLFLETFEYIKDELTRNGFKVWTENTIDKSIFGSNFSTNVTRLFVDWSGEVKGDCDE</sequence>
<reference evidence="1 2" key="1">
    <citation type="submission" date="2020-04" db="EMBL/GenBank/DDBJ databases">
        <title>MicrobeNet Type strains.</title>
        <authorList>
            <person name="Nicholson A.C."/>
        </authorList>
    </citation>
    <scope>NUCLEOTIDE SEQUENCE [LARGE SCALE GENOMIC DNA]</scope>
    <source>
        <strain evidence="1 2">CCUG 61472</strain>
    </source>
</reference>
<name>A0A7X6N1Q9_9LACO</name>
<proteinExistence type="predicted"/>
<dbReference type="Proteomes" id="UP000549765">
    <property type="component" value="Unassembled WGS sequence"/>
</dbReference>
<comment type="caution">
    <text evidence="1">The sequence shown here is derived from an EMBL/GenBank/DDBJ whole genome shotgun (WGS) entry which is preliminary data.</text>
</comment>
<dbReference type="EMBL" id="JAAXPN010000001">
    <property type="protein sequence ID" value="NKZ23490.1"/>
    <property type="molecule type" value="Genomic_DNA"/>
</dbReference>
<accession>A0A7X6N1Q9</accession>
<evidence type="ECO:0000313" key="2">
    <source>
        <dbReference type="Proteomes" id="UP000549765"/>
    </source>
</evidence>
<organism evidence="1 2">
    <name type="scientific">Periweissella fabalis</name>
    <dbReference type="NCBI Taxonomy" id="1070421"/>
    <lineage>
        <taxon>Bacteria</taxon>
        <taxon>Bacillati</taxon>
        <taxon>Bacillota</taxon>
        <taxon>Bacilli</taxon>
        <taxon>Lactobacillales</taxon>
        <taxon>Lactobacillaceae</taxon>
        <taxon>Periweissella</taxon>
    </lineage>
</organism>
<gene>
    <name evidence="1" type="ORF">HF964_01525</name>
</gene>
<evidence type="ECO:0000313" key="1">
    <source>
        <dbReference type="EMBL" id="NKZ23490.1"/>
    </source>
</evidence>